<evidence type="ECO:0000256" key="6">
    <source>
        <dbReference type="ARBA" id="ARBA00023004"/>
    </source>
</evidence>
<dbReference type="OrthoDB" id="1896685at2759"/>
<keyword evidence="6 7" id="KW-0408">Iron</keyword>
<gene>
    <name evidence="9" type="ORF">M569_15450</name>
</gene>
<dbReference type="PROSITE" id="PS00086">
    <property type="entry name" value="CYTOCHROME_P450"/>
    <property type="match status" value="1"/>
</dbReference>
<evidence type="ECO:0000256" key="2">
    <source>
        <dbReference type="ARBA" id="ARBA00004167"/>
    </source>
</evidence>
<evidence type="ECO:0000256" key="5">
    <source>
        <dbReference type="ARBA" id="ARBA00023002"/>
    </source>
</evidence>
<name>S8BYB5_9LAMI</name>
<comment type="cofactor">
    <cofactor evidence="1 7">
        <name>heme</name>
        <dbReference type="ChEBI" id="CHEBI:30413"/>
    </cofactor>
</comment>
<comment type="similarity">
    <text evidence="3 8">Belongs to the cytochrome P450 family.</text>
</comment>
<evidence type="ECO:0000256" key="4">
    <source>
        <dbReference type="ARBA" id="ARBA00022723"/>
    </source>
</evidence>
<dbReference type="GO" id="GO:0016020">
    <property type="term" value="C:membrane"/>
    <property type="evidence" value="ECO:0007669"/>
    <property type="project" value="UniProtKB-SubCell"/>
</dbReference>
<dbReference type="InterPro" id="IPR036396">
    <property type="entry name" value="Cyt_P450_sf"/>
</dbReference>
<dbReference type="GO" id="GO:0006629">
    <property type="term" value="P:lipid metabolic process"/>
    <property type="evidence" value="ECO:0007669"/>
    <property type="project" value="UniProtKB-ARBA"/>
</dbReference>
<feature type="binding site" description="axial binding residue" evidence="7">
    <location>
        <position position="313"/>
    </location>
    <ligand>
        <name>heme</name>
        <dbReference type="ChEBI" id="CHEBI:30413"/>
    </ligand>
    <ligandPart>
        <name>Fe</name>
        <dbReference type="ChEBI" id="CHEBI:18248"/>
    </ligandPart>
</feature>
<keyword evidence="5 8" id="KW-0560">Oxidoreductase</keyword>
<protein>
    <recommendedName>
        <fullName evidence="11">Cytochrome P450</fullName>
    </recommendedName>
</protein>
<dbReference type="PANTHER" id="PTHR24296">
    <property type="entry name" value="CYTOCHROME P450"/>
    <property type="match status" value="1"/>
</dbReference>
<evidence type="ECO:0000256" key="7">
    <source>
        <dbReference type="PIRSR" id="PIRSR602401-1"/>
    </source>
</evidence>
<sequence>NALFQQFTARTTWEKVKSSLFPLLEAASRTGEILDFQNVLERLAFDFTCISVLGHDPNSVSEESAAEKAFSYHAEGVFYRHVVPVFLWKFQSLLRIGTERKMAAGRRTIEEFMSESISLREEENRKIDGGSHDMLSCYLRIVRGKCDQEIATISRQIWRDALLNFIFAGKDTISSALTWFFWVIGNHPEEEEKIRREITAVLGTGEWNSDGRAADEIKNLVYLHAALCETLRLFPPVPFQHKSPLNDDVLPSGHLVKRNDRIVLSFYSMGRMESIWGKDSGEFRPGRWFSDEGTMKLFPAFKFPAFNAGPRSCIGKEISFVQMKIVIAAVLSRFKIAVVDGDHARPRASIVLQLEDGLKTRVTKL</sequence>
<reference evidence="9 10" key="1">
    <citation type="journal article" date="2013" name="BMC Genomics">
        <title>The miniature genome of a carnivorous plant Genlisea aurea contains a low number of genes and short non-coding sequences.</title>
        <authorList>
            <person name="Leushkin E.V."/>
            <person name="Sutormin R.A."/>
            <person name="Nabieva E.R."/>
            <person name="Penin A.A."/>
            <person name="Kondrashov A.S."/>
            <person name="Logacheva M.D."/>
        </authorList>
    </citation>
    <scope>NUCLEOTIDE SEQUENCE [LARGE SCALE GENOMIC DNA]</scope>
</reference>
<dbReference type="Pfam" id="PF00067">
    <property type="entry name" value="p450"/>
    <property type="match status" value="1"/>
</dbReference>
<proteinExistence type="inferred from homology"/>
<keyword evidence="7 8" id="KW-0349">Heme</keyword>
<evidence type="ECO:0000313" key="10">
    <source>
        <dbReference type="Proteomes" id="UP000015453"/>
    </source>
</evidence>
<dbReference type="EMBL" id="AUSU01008427">
    <property type="protein sequence ID" value="EPS59359.1"/>
    <property type="molecule type" value="Genomic_DNA"/>
</dbReference>
<evidence type="ECO:0008006" key="11">
    <source>
        <dbReference type="Google" id="ProtNLM"/>
    </source>
</evidence>
<feature type="non-terminal residue" evidence="9">
    <location>
        <position position="1"/>
    </location>
</feature>
<comment type="subcellular location">
    <subcellularLocation>
        <location evidence="2">Membrane</location>
        <topology evidence="2">Single-pass membrane protein</topology>
    </subcellularLocation>
</comment>
<dbReference type="PRINTS" id="PR00463">
    <property type="entry name" value="EP450I"/>
</dbReference>
<evidence type="ECO:0000256" key="3">
    <source>
        <dbReference type="ARBA" id="ARBA00010617"/>
    </source>
</evidence>
<keyword evidence="10" id="KW-1185">Reference proteome</keyword>
<dbReference type="InterPro" id="IPR001128">
    <property type="entry name" value="Cyt_P450"/>
</dbReference>
<dbReference type="GO" id="GO:0004497">
    <property type="term" value="F:monooxygenase activity"/>
    <property type="evidence" value="ECO:0007669"/>
    <property type="project" value="UniProtKB-KW"/>
</dbReference>
<comment type="caution">
    <text evidence="9">The sequence shown here is derived from an EMBL/GenBank/DDBJ whole genome shotgun (WGS) entry which is preliminary data.</text>
</comment>
<dbReference type="Proteomes" id="UP000015453">
    <property type="component" value="Unassembled WGS sequence"/>
</dbReference>
<dbReference type="PRINTS" id="PR00385">
    <property type="entry name" value="P450"/>
</dbReference>
<keyword evidence="4 7" id="KW-0479">Metal-binding</keyword>
<organism evidence="9 10">
    <name type="scientific">Genlisea aurea</name>
    <dbReference type="NCBI Taxonomy" id="192259"/>
    <lineage>
        <taxon>Eukaryota</taxon>
        <taxon>Viridiplantae</taxon>
        <taxon>Streptophyta</taxon>
        <taxon>Embryophyta</taxon>
        <taxon>Tracheophyta</taxon>
        <taxon>Spermatophyta</taxon>
        <taxon>Magnoliopsida</taxon>
        <taxon>eudicotyledons</taxon>
        <taxon>Gunneridae</taxon>
        <taxon>Pentapetalae</taxon>
        <taxon>asterids</taxon>
        <taxon>lamiids</taxon>
        <taxon>Lamiales</taxon>
        <taxon>Lentibulariaceae</taxon>
        <taxon>Genlisea</taxon>
    </lineage>
</organism>
<dbReference type="GO" id="GO:0020037">
    <property type="term" value="F:heme binding"/>
    <property type="evidence" value="ECO:0007669"/>
    <property type="project" value="InterPro"/>
</dbReference>
<evidence type="ECO:0000256" key="1">
    <source>
        <dbReference type="ARBA" id="ARBA00001971"/>
    </source>
</evidence>
<dbReference type="GO" id="GO:0016705">
    <property type="term" value="F:oxidoreductase activity, acting on paired donors, with incorporation or reduction of molecular oxygen"/>
    <property type="evidence" value="ECO:0007669"/>
    <property type="project" value="InterPro"/>
</dbReference>
<dbReference type="SUPFAM" id="SSF48264">
    <property type="entry name" value="Cytochrome P450"/>
    <property type="match status" value="1"/>
</dbReference>
<dbReference type="InterPro" id="IPR017972">
    <property type="entry name" value="Cyt_P450_CS"/>
</dbReference>
<dbReference type="GO" id="GO:0005506">
    <property type="term" value="F:iron ion binding"/>
    <property type="evidence" value="ECO:0007669"/>
    <property type="project" value="InterPro"/>
</dbReference>
<keyword evidence="8" id="KW-0503">Monooxygenase</keyword>
<evidence type="ECO:0000313" key="9">
    <source>
        <dbReference type="EMBL" id="EPS59359.1"/>
    </source>
</evidence>
<evidence type="ECO:0000256" key="8">
    <source>
        <dbReference type="RuleBase" id="RU000461"/>
    </source>
</evidence>
<dbReference type="Gene3D" id="1.10.630.10">
    <property type="entry name" value="Cytochrome P450"/>
    <property type="match status" value="1"/>
</dbReference>
<accession>S8BYB5</accession>
<dbReference type="AlphaFoldDB" id="S8BYB5"/>
<dbReference type="InterPro" id="IPR002401">
    <property type="entry name" value="Cyt_P450_E_grp-I"/>
</dbReference>